<evidence type="ECO:0000313" key="3">
    <source>
        <dbReference type="Proteomes" id="UP000064893"/>
    </source>
</evidence>
<reference evidence="2 3" key="1">
    <citation type="submission" date="2015-11" db="EMBL/GenBank/DDBJ databases">
        <title>Description and complete genome sequence of a novel strain predominating in hypersaline microbial mats and representing a new family of the Bacteriodetes phylum.</title>
        <authorList>
            <person name="Spring S."/>
            <person name="Bunk B."/>
            <person name="Sproer C."/>
            <person name="Klenk H.-P."/>
        </authorList>
    </citation>
    <scope>NUCLEOTIDE SEQUENCE [LARGE SCALE GENOMIC DNA]</scope>
    <source>
        <strain evidence="2 3">L21-Spi-D4</strain>
    </source>
</reference>
<dbReference type="KEGG" id="blq:L21SP5_00448"/>
<gene>
    <name evidence="2" type="ORF">L21SP5_00448</name>
</gene>
<evidence type="ECO:0000256" key="1">
    <source>
        <dbReference type="SAM" id="Phobius"/>
    </source>
</evidence>
<dbReference type="EMBL" id="CP013118">
    <property type="protein sequence ID" value="ALO14127.1"/>
    <property type="molecule type" value="Genomic_DNA"/>
</dbReference>
<keyword evidence="1" id="KW-0812">Transmembrane</keyword>
<sequence length="62" mass="7161">MTQNVNFFTRNQLIFRHDLLGRRHGAQNRKGNPRIFSGGFSLGNFIYIPALMGLFHLKQQVS</sequence>
<organism evidence="2 3">
    <name type="scientific">Salinivirga cyanobacteriivorans</name>
    <dbReference type="NCBI Taxonomy" id="1307839"/>
    <lineage>
        <taxon>Bacteria</taxon>
        <taxon>Pseudomonadati</taxon>
        <taxon>Bacteroidota</taxon>
        <taxon>Bacteroidia</taxon>
        <taxon>Bacteroidales</taxon>
        <taxon>Salinivirgaceae</taxon>
        <taxon>Salinivirga</taxon>
    </lineage>
</organism>
<accession>A0A0S2HVQ2</accession>
<dbReference type="AlphaFoldDB" id="A0A0S2HVQ2"/>
<feature type="transmembrane region" description="Helical" evidence="1">
    <location>
        <begin position="35"/>
        <end position="57"/>
    </location>
</feature>
<keyword evidence="1" id="KW-0472">Membrane</keyword>
<proteinExistence type="predicted"/>
<protein>
    <submittedName>
        <fullName evidence="2">Uncharacterized protein</fullName>
    </submittedName>
</protein>
<keyword evidence="3" id="KW-1185">Reference proteome</keyword>
<keyword evidence="1" id="KW-1133">Transmembrane helix</keyword>
<dbReference type="Proteomes" id="UP000064893">
    <property type="component" value="Chromosome"/>
</dbReference>
<evidence type="ECO:0000313" key="2">
    <source>
        <dbReference type="EMBL" id="ALO14127.1"/>
    </source>
</evidence>
<name>A0A0S2HVQ2_9BACT</name>